<organism evidence="1 2">
    <name type="scientific">Faecalicoccus pleomorphus</name>
    <dbReference type="NCBI Taxonomy" id="1323"/>
    <lineage>
        <taxon>Bacteria</taxon>
        <taxon>Bacillati</taxon>
        <taxon>Bacillota</taxon>
        <taxon>Erysipelotrichia</taxon>
        <taxon>Erysipelotrichales</taxon>
        <taxon>Erysipelotrichaceae</taxon>
        <taxon>Faecalicoccus</taxon>
    </lineage>
</organism>
<protein>
    <submittedName>
        <fullName evidence="1">Protein of uncharacterized function (DUF3788)</fullName>
    </submittedName>
</protein>
<dbReference type="Proteomes" id="UP000255523">
    <property type="component" value="Unassembled WGS sequence"/>
</dbReference>
<keyword evidence="2" id="KW-1185">Reference proteome</keyword>
<evidence type="ECO:0000313" key="1">
    <source>
        <dbReference type="EMBL" id="SUO03273.1"/>
    </source>
</evidence>
<sequence length="140" mass="16567">MIDIQDKSYIPSFDELAEYIQNPLFLDFCSDIKSKFCTKEQFNFNSCSWEYGWNVKFKKAGKNLCTLYPREGYFTVLIVIGKKQKEAVEAILSECSNTLKEIYYQTKEGNGQKWLMIDLEDKDRIYNDVFHLIDIRKNNL</sequence>
<evidence type="ECO:0000313" key="2">
    <source>
        <dbReference type="Proteomes" id="UP000255523"/>
    </source>
</evidence>
<dbReference type="EMBL" id="UHFX01000003">
    <property type="protein sequence ID" value="SUO03273.1"/>
    <property type="molecule type" value="Genomic_DNA"/>
</dbReference>
<dbReference type="AlphaFoldDB" id="A0A380LJ30"/>
<dbReference type="Pfam" id="PF12663">
    <property type="entry name" value="DUF3788"/>
    <property type="match status" value="1"/>
</dbReference>
<dbReference type="OrthoDB" id="9090890at2"/>
<accession>A0A380LJ30</accession>
<name>A0A380LJ30_9FIRM</name>
<dbReference type="InterPro" id="IPR024265">
    <property type="entry name" value="DUF3788"/>
</dbReference>
<proteinExistence type="predicted"/>
<dbReference type="GeneID" id="77461127"/>
<gene>
    <name evidence="1" type="ORF">NCTC11087_00129</name>
</gene>
<reference evidence="1 2" key="1">
    <citation type="submission" date="2018-06" db="EMBL/GenBank/DDBJ databases">
        <authorList>
            <consortium name="Pathogen Informatics"/>
            <person name="Doyle S."/>
        </authorList>
    </citation>
    <scope>NUCLEOTIDE SEQUENCE [LARGE SCALE GENOMIC DNA]</scope>
    <source>
        <strain evidence="1 2">NCTC11087</strain>
    </source>
</reference>
<dbReference type="RefSeq" id="WP_022790268.1">
    <property type="nucleotide sequence ID" value="NZ_UHFX01000003.1"/>
</dbReference>